<dbReference type="Proteomes" id="UP001178461">
    <property type="component" value="Chromosome 6"/>
</dbReference>
<gene>
    <name evidence="7" type="ORF">PODLI_1B033985</name>
</gene>
<evidence type="ECO:0000313" key="8">
    <source>
        <dbReference type="Proteomes" id="UP001178461"/>
    </source>
</evidence>
<accession>A0AA35PA35</accession>
<keyword evidence="3" id="KW-0130">Cell adhesion</keyword>
<dbReference type="EMBL" id="OX395131">
    <property type="protein sequence ID" value="CAI5778375.1"/>
    <property type="molecule type" value="Genomic_DNA"/>
</dbReference>
<proteinExistence type="predicted"/>
<dbReference type="AlphaFoldDB" id="A0AA35PA35"/>
<keyword evidence="4" id="KW-0325">Glycoprotein</keyword>
<evidence type="ECO:0000256" key="5">
    <source>
        <dbReference type="SAM" id="SignalP"/>
    </source>
</evidence>
<comment type="subcellular location">
    <subcellularLocation>
        <location evidence="1">Cell membrane</location>
    </subcellularLocation>
</comment>
<dbReference type="GO" id="GO:0005886">
    <property type="term" value="C:plasma membrane"/>
    <property type="evidence" value="ECO:0007669"/>
    <property type="project" value="UniProtKB-SubCell"/>
</dbReference>
<feature type="chain" id="PRO_5041206628" description="Cadherin prodomain domain-containing protein" evidence="5">
    <location>
        <begin position="20"/>
        <end position="57"/>
    </location>
</feature>
<keyword evidence="2" id="KW-1003">Cell membrane</keyword>
<evidence type="ECO:0000256" key="4">
    <source>
        <dbReference type="ARBA" id="ARBA00023180"/>
    </source>
</evidence>
<evidence type="ECO:0000256" key="3">
    <source>
        <dbReference type="ARBA" id="ARBA00022889"/>
    </source>
</evidence>
<keyword evidence="5" id="KW-0732">Signal</keyword>
<feature type="non-terminal residue" evidence="7">
    <location>
        <position position="57"/>
    </location>
</feature>
<dbReference type="GO" id="GO:0007155">
    <property type="term" value="P:cell adhesion"/>
    <property type="evidence" value="ECO:0007669"/>
    <property type="project" value="UniProtKB-KW"/>
</dbReference>
<evidence type="ECO:0000259" key="6">
    <source>
        <dbReference type="Pfam" id="PF08758"/>
    </source>
</evidence>
<keyword evidence="2" id="KW-0472">Membrane</keyword>
<evidence type="ECO:0000313" key="7">
    <source>
        <dbReference type="EMBL" id="CAI5778375.1"/>
    </source>
</evidence>
<dbReference type="InterPro" id="IPR014868">
    <property type="entry name" value="Cadherin_pro_dom"/>
</dbReference>
<evidence type="ECO:0000256" key="1">
    <source>
        <dbReference type="ARBA" id="ARBA00004236"/>
    </source>
</evidence>
<sequence length="57" mass="6192">MPLGSRMLLLLFFCCGGSARAPNGDLTVRPTCKPGFSEDDYTALVSQNIMEGQKLLK</sequence>
<feature type="domain" description="Cadherin prodomain" evidence="6">
    <location>
        <begin position="31"/>
        <end position="57"/>
    </location>
</feature>
<feature type="signal peptide" evidence="5">
    <location>
        <begin position="1"/>
        <end position="19"/>
    </location>
</feature>
<protein>
    <recommendedName>
        <fullName evidence="6">Cadherin prodomain domain-containing protein</fullName>
    </recommendedName>
</protein>
<keyword evidence="8" id="KW-1185">Reference proteome</keyword>
<dbReference type="Pfam" id="PF08758">
    <property type="entry name" value="Cadherin_pro"/>
    <property type="match status" value="1"/>
</dbReference>
<reference evidence="7" key="1">
    <citation type="submission" date="2022-12" db="EMBL/GenBank/DDBJ databases">
        <authorList>
            <person name="Alioto T."/>
            <person name="Alioto T."/>
            <person name="Gomez Garrido J."/>
        </authorList>
    </citation>
    <scope>NUCLEOTIDE SEQUENCE</scope>
</reference>
<evidence type="ECO:0000256" key="2">
    <source>
        <dbReference type="ARBA" id="ARBA00022475"/>
    </source>
</evidence>
<name>A0AA35PA35_9SAUR</name>
<organism evidence="7 8">
    <name type="scientific">Podarcis lilfordi</name>
    <name type="common">Lilford's wall lizard</name>
    <dbReference type="NCBI Taxonomy" id="74358"/>
    <lineage>
        <taxon>Eukaryota</taxon>
        <taxon>Metazoa</taxon>
        <taxon>Chordata</taxon>
        <taxon>Craniata</taxon>
        <taxon>Vertebrata</taxon>
        <taxon>Euteleostomi</taxon>
        <taxon>Lepidosauria</taxon>
        <taxon>Squamata</taxon>
        <taxon>Bifurcata</taxon>
        <taxon>Unidentata</taxon>
        <taxon>Episquamata</taxon>
        <taxon>Laterata</taxon>
        <taxon>Lacertibaenia</taxon>
        <taxon>Lacertidae</taxon>
        <taxon>Podarcis</taxon>
    </lineage>
</organism>